<dbReference type="EMBL" id="FMKA01000012">
    <property type="protein sequence ID" value="SCP97592.1"/>
    <property type="molecule type" value="Genomic_DNA"/>
</dbReference>
<gene>
    <name evidence="1" type="ORF">SAMN05421730_101219</name>
</gene>
<evidence type="ECO:0000313" key="2">
    <source>
        <dbReference type="Proteomes" id="UP000199315"/>
    </source>
</evidence>
<accession>A0A1D3TU65</accession>
<dbReference type="Proteomes" id="UP000199315">
    <property type="component" value="Unassembled WGS sequence"/>
</dbReference>
<reference evidence="1 2" key="1">
    <citation type="submission" date="2016-09" db="EMBL/GenBank/DDBJ databases">
        <authorList>
            <person name="Capua I."/>
            <person name="De Benedictis P."/>
            <person name="Joannis T."/>
            <person name="Lombin L.H."/>
            <person name="Cattoli G."/>
        </authorList>
    </citation>
    <scope>NUCLEOTIDE SEQUENCE [LARGE SCALE GENOMIC DNA]</scope>
    <source>
        <strain evidence="1 2">GluBS11</strain>
    </source>
</reference>
<dbReference type="STRING" id="1619234.SAMN05421730_101219"/>
<name>A0A1D3TU65_9FIRM</name>
<keyword evidence="2" id="KW-1185">Reference proteome</keyword>
<organism evidence="1 2">
    <name type="scientific">Anaerobium acetethylicum</name>
    <dbReference type="NCBI Taxonomy" id="1619234"/>
    <lineage>
        <taxon>Bacteria</taxon>
        <taxon>Bacillati</taxon>
        <taxon>Bacillota</taxon>
        <taxon>Clostridia</taxon>
        <taxon>Lachnospirales</taxon>
        <taxon>Lachnospiraceae</taxon>
        <taxon>Anaerobium</taxon>
    </lineage>
</organism>
<dbReference type="AlphaFoldDB" id="A0A1D3TU65"/>
<protein>
    <submittedName>
        <fullName evidence="1">Uncharacterized protein</fullName>
    </submittedName>
</protein>
<evidence type="ECO:0000313" key="1">
    <source>
        <dbReference type="EMBL" id="SCP97592.1"/>
    </source>
</evidence>
<sequence>MKKKILSVCMLAVLLAFLPVTNQGLVIDVPSAGLVIDVTSAGIR</sequence>
<proteinExistence type="predicted"/>
<dbReference type="RefSeq" id="WP_278276585.1">
    <property type="nucleotide sequence ID" value="NZ_FMKA01000012.1"/>
</dbReference>